<feature type="chain" id="PRO_5002664882" description="Methyltransferase type 11 domain-containing protein" evidence="1">
    <location>
        <begin position="27"/>
        <end position="244"/>
    </location>
</feature>
<sequence length="244" mass="26964">MPTHHRLIVIHATILLGMVAAATVAAQETAPAVEQSVKPGVNAKFLDESLDVDAWIARFEVESREVYHARDEVLKACGVKPGLRVADVGAGSGFYTRLFSRTVGPTGWVYAVDISPKFLQHISTSTSQLGMHNITCVLGGERSIQLPPQSVDLVFICDTYHHFEYPQSTLASIYSALDKDGSLVVIDFERIPGTSRAWTIDHVRAGKATFRQEIEEAGFELAAAPKIEKFSENYFLRFRKKLAE</sequence>
<reference evidence="3 4" key="1">
    <citation type="submission" date="2006-02" db="EMBL/GenBank/DDBJ databases">
        <authorList>
            <person name="Amann R."/>
            <person name="Ferriera S."/>
            <person name="Johnson J."/>
            <person name="Kravitz S."/>
            <person name="Halpern A."/>
            <person name="Remington K."/>
            <person name="Beeson K."/>
            <person name="Tran B."/>
            <person name="Rogers Y.-H."/>
            <person name="Friedman R."/>
            <person name="Venter J.C."/>
        </authorList>
    </citation>
    <scope>NUCLEOTIDE SEQUENCE [LARGE SCALE GENOMIC DNA]</scope>
    <source>
        <strain evidence="3 4">DSM 3645</strain>
    </source>
</reference>
<dbReference type="SUPFAM" id="SSF53335">
    <property type="entry name" value="S-adenosyl-L-methionine-dependent methyltransferases"/>
    <property type="match status" value="1"/>
</dbReference>
<dbReference type="EMBL" id="AANZ01000002">
    <property type="protein sequence ID" value="EAQ82123.1"/>
    <property type="molecule type" value="Genomic_DNA"/>
</dbReference>
<proteinExistence type="predicted"/>
<feature type="signal peptide" evidence="1">
    <location>
        <begin position="1"/>
        <end position="26"/>
    </location>
</feature>
<protein>
    <recommendedName>
        <fullName evidence="2">Methyltransferase type 11 domain-containing protein</fullName>
    </recommendedName>
</protein>
<dbReference type="CDD" id="cd02440">
    <property type="entry name" value="AdoMet_MTases"/>
    <property type="match status" value="1"/>
</dbReference>
<dbReference type="PANTHER" id="PTHR43861">
    <property type="entry name" value="TRANS-ACONITATE 2-METHYLTRANSFERASE-RELATED"/>
    <property type="match status" value="1"/>
</dbReference>
<comment type="caution">
    <text evidence="3">The sequence shown here is derived from an EMBL/GenBank/DDBJ whole genome shotgun (WGS) entry which is preliminary data.</text>
</comment>
<evidence type="ECO:0000313" key="4">
    <source>
        <dbReference type="Proteomes" id="UP000004358"/>
    </source>
</evidence>
<evidence type="ECO:0000313" key="3">
    <source>
        <dbReference type="EMBL" id="EAQ82123.1"/>
    </source>
</evidence>
<organism evidence="3 4">
    <name type="scientific">Blastopirellula marina DSM 3645</name>
    <dbReference type="NCBI Taxonomy" id="314230"/>
    <lineage>
        <taxon>Bacteria</taxon>
        <taxon>Pseudomonadati</taxon>
        <taxon>Planctomycetota</taxon>
        <taxon>Planctomycetia</taxon>
        <taxon>Pirellulales</taxon>
        <taxon>Pirellulaceae</taxon>
        <taxon>Blastopirellula</taxon>
    </lineage>
</organism>
<gene>
    <name evidence="3" type="ORF">DSM3645_00375</name>
</gene>
<dbReference type="InterPro" id="IPR029063">
    <property type="entry name" value="SAM-dependent_MTases_sf"/>
</dbReference>
<feature type="domain" description="Methyltransferase type 11" evidence="2">
    <location>
        <begin position="87"/>
        <end position="185"/>
    </location>
</feature>
<dbReference type="AlphaFoldDB" id="A3ZMF0"/>
<accession>A3ZMF0</accession>
<evidence type="ECO:0000259" key="2">
    <source>
        <dbReference type="Pfam" id="PF08241"/>
    </source>
</evidence>
<dbReference type="PANTHER" id="PTHR43861:SF1">
    <property type="entry name" value="TRANS-ACONITATE 2-METHYLTRANSFERASE"/>
    <property type="match status" value="1"/>
</dbReference>
<dbReference type="Pfam" id="PF08241">
    <property type="entry name" value="Methyltransf_11"/>
    <property type="match status" value="1"/>
</dbReference>
<name>A3ZMF0_9BACT</name>
<dbReference type="GO" id="GO:0008757">
    <property type="term" value="F:S-adenosylmethionine-dependent methyltransferase activity"/>
    <property type="evidence" value="ECO:0007669"/>
    <property type="project" value="InterPro"/>
</dbReference>
<dbReference type="STRING" id="314230.DSM3645_00375"/>
<dbReference type="Proteomes" id="UP000004358">
    <property type="component" value="Unassembled WGS sequence"/>
</dbReference>
<dbReference type="RefSeq" id="WP_002649965.1">
    <property type="nucleotide sequence ID" value="NZ_AANZ01000002.1"/>
</dbReference>
<evidence type="ECO:0000256" key="1">
    <source>
        <dbReference type="SAM" id="SignalP"/>
    </source>
</evidence>
<keyword evidence="1" id="KW-0732">Signal</keyword>
<dbReference type="Gene3D" id="3.40.50.150">
    <property type="entry name" value="Vaccinia Virus protein VP39"/>
    <property type="match status" value="1"/>
</dbReference>
<dbReference type="HOGENOM" id="CLU_037990_16_0_0"/>
<dbReference type="InterPro" id="IPR013216">
    <property type="entry name" value="Methyltransf_11"/>
</dbReference>